<proteinExistence type="predicted"/>
<evidence type="ECO:0000256" key="4">
    <source>
        <dbReference type="ARBA" id="ARBA00022737"/>
    </source>
</evidence>
<organism evidence="10">
    <name type="scientific">Homalodisca liturata</name>
    <dbReference type="NCBI Taxonomy" id="320908"/>
    <lineage>
        <taxon>Eukaryota</taxon>
        <taxon>Metazoa</taxon>
        <taxon>Ecdysozoa</taxon>
        <taxon>Arthropoda</taxon>
        <taxon>Hexapoda</taxon>
        <taxon>Insecta</taxon>
        <taxon>Pterygota</taxon>
        <taxon>Neoptera</taxon>
        <taxon>Paraneoptera</taxon>
        <taxon>Hemiptera</taxon>
        <taxon>Auchenorrhyncha</taxon>
        <taxon>Membracoidea</taxon>
        <taxon>Cicadellidae</taxon>
        <taxon>Cicadellinae</taxon>
        <taxon>Proconiini</taxon>
        <taxon>Homalodisca</taxon>
    </lineage>
</organism>
<evidence type="ECO:0000256" key="5">
    <source>
        <dbReference type="ARBA" id="ARBA00023242"/>
    </source>
</evidence>
<sequence>MGGIDNSEQQYSLRWNDFHASILSSFRHLRDEEDFVDVTLACDGCSFTAHKVVLSACSPYFRSLLKANPCQHPIVILRDVREQDMEALLRFMYNGEVHIGQEQLTDFLKTAQTLQVRGLADVPTKDHQKLLPNTNSLPWPSSNETPTPVNDSPLSPPPPKRSRSSEQHTPLVHPTTPVISRFSPSPASLHNSLNNHCEPSNRESLLSQALEPTSNNNTNQLKGSDSSVHAQSTGEESNSSDTGLSERGLSERGGGSGNGNGGGNPPLPTGLDLVHPKSEPQDYSEHSQPHHNNSLVLDPSRTPNFPAALLGLQGLLPGPSGMHNNGQDNNFARRGLDMMRVRATDPRPCPKCGKIYRSAHTLRTHLEDKHTVCPGYRCVLCGTVAKSRNSLHSHMSRQHRGISTKDLPVLPMPSPFDPELASRLLAKAGVKVSAAELRARSSPTGPPRRSDTRLDLKSSGSSVCGGDDPEDLTVHNHTGYPGTPLSARYGSVEMRPLSPPRAPLPMGPIKDPRGPSTGSAILDTYLQFIAENSQLQLSAEQAAKMAARMSEEQRRLGLEGLGNLGNLGNLANHHRGMMDRPEDSSGGEEDEYSEEEEPEPPAIKAE</sequence>
<feature type="compositionally biased region" description="Pro residues" evidence="7">
    <location>
        <begin position="497"/>
        <end position="506"/>
    </location>
</feature>
<dbReference type="PROSITE" id="PS50097">
    <property type="entry name" value="BTB"/>
    <property type="match status" value="1"/>
</dbReference>
<reference evidence="10" key="1">
    <citation type="submission" date="2015-11" db="EMBL/GenBank/DDBJ databases">
        <title>De novo transcriptome assembly of four potential Pierce s Disease insect vectors from Arizona vineyards.</title>
        <authorList>
            <person name="Tassone E.E."/>
        </authorList>
    </citation>
    <scope>NUCLEOTIDE SEQUENCE</scope>
</reference>
<dbReference type="SUPFAM" id="SSF54695">
    <property type="entry name" value="POZ domain"/>
    <property type="match status" value="1"/>
</dbReference>
<dbReference type="SMART" id="SM00225">
    <property type="entry name" value="BTB"/>
    <property type="match status" value="1"/>
</dbReference>
<evidence type="ECO:0000313" key="10">
    <source>
        <dbReference type="EMBL" id="JAS78385.1"/>
    </source>
</evidence>
<feature type="domain" description="C2H2-type" evidence="9">
    <location>
        <begin position="376"/>
        <end position="404"/>
    </location>
</feature>
<dbReference type="PANTHER" id="PTHR23110:SF98">
    <property type="entry name" value="PRE-LOLA-G, ISOFORM C-RELATED"/>
    <property type="match status" value="1"/>
</dbReference>
<dbReference type="SMART" id="SM00355">
    <property type="entry name" value="ZnF_C2H2"/>
    <property type="match status" value="2"/>
</dbReference>
<dbReference type="Gene3D" id="3.30.160.60">
    <property type="entry name" value="Classic Zinc Finger"/>
    <property type="match status" value="1"/>
</dbReference>
<evidence type="ECO:0000256" key="6">
    <source>
        <dbReference type="PROSITE-ProRule" id="PRU00042"/>
    </source>
</evidence>
<evidence type="ECO:0000256" key="7">
    <source>
        <dbReference type="SAM" id="MobiDB-lite"/>
    </source>
</evidence>
<protein>
    <recommendedName>
        <fullName evidence="11">BTB domain-containing protein</fullName>
    </recommendedName>
</protein>
<keyword evidence="6" id="KW-0862">Zinc</keyword>
<dbReference type="AlphaFoldDB" id="A0A1B6HUS7"/>
<feature type="region of interest" description="Disordered" evidence="7">
    <location>
        <begin position="568"/>
        <end position="606"/>
    </location>
</feature>
<gene>
    <name evidence="10" type="ORF">g.10845</name>
</gene>
<name>A0A1B6HUS7_9HEMI</name>
<feature type="compositionally biased region" description="Basic and acidic residues" evidence="7">
    <location>
        <begin position="274"/>
        <end position="288"/>
    </location>
</feature>
<dbReference type="FunFam" id="3.30.710.10:FF:000118">
    <property type="entry name" value="Abrupt, isoform B"/>
    <property type="match status" value="1"/>
</dbReference>
<dbReference type="GO" id="GO:0006357">
    <property type="term" value="P:regulation of transcription by RNA polymerase II"/>
    <property type="evidence" value="ECO:0007669"/>
    <property type="project" value="TreeGrafter"/>
</dbReference>
<dbReference type="InterPro" id="IPR036236">
    <property type="entry name" value="Znf_C2H2_sf"/>
</dbReference>
<feature type="domain" description="C2H2-type" evidence="9">
    <location>
        <begin position="347"/>
        <end position="371"/>
    </location>
</feature>
<dbReference type="GO" id="GO:0030707">
    <property type="term" value="P:follicle cell of egg chamber development"/>
    <property type="evidence" value="ECO:0007669"/>
    <property type="project" value="UniProtKB-ARBA"/>
</dbReference>
<keyword evidence="6" id="KW-0863">Zinc-finger</keyword>
<dbReference type="EMBL" id="GECU01029321">
    <property type="protein sequence ID" value="JAS78385.1"/>
    <property type="molecule type" value="Transcribed_RNA"/>
</dbReference>
<dbReference type="PANTHER" id="PTHR23110">
    <property type="entry name" value="BTB DOMAIN TRANSCRIPTION FACTOR"/>
    <property type="match status" value="1"/>
</dbReference>
<dbReference type="GO" id="GO:0007423">
    <property type="term" value="P:sensory organ development"/>
    <property type="evidence" value="ECO:0007669"/>
    <property type="project" value="UniProtKB-ARBA"/>
</dbReference>
<accession>A0A1B6HUS7</accession>
<dbReference type="GO" id="GO:0048813">
    <property type="term" value="P:dendrite morphogenesis"/>
    <property type="evidence" value="ECO:0007669"/>
    <property type="project" value="UniProtKB-ARBA"/>
</dbReference>
<evidence type="ECO:0000256" key="1">
    <source>
        <dbReference type="ARBA" id="ARBA00004123"/>
    </source>
</evidence>
<comment type="subcellular location">
    <subcellularLocation>
        <location evidence="1">Nucleus</location>
    </subcellularLocation>
</comment>
<evidence type="ECO:0008006" key="11">
    <source>
        <dbReference type="Google" id="ProtNLM"/>
    </source>
</evidence>
<dbReference type="SUPFAM" id="SSF57667">
    <property type="entry name" value="beta-beta-alpha zinc fingers"/>
    <property type="match status" value="1"/>
</dbReference>
<evidence type="ECO:0000259" key="8">
    <source>
        <dbReference type="PROSITE" id="PS50097"/>
    </source>
</evidence>
<dbReference type="InterPro" id="IPR051095">
    <property type="entry name" value="Dros_DevTransReg"/>
</dbReference>
<keyword evidence="4" id="KW-0677">Repeat</keyword>
<feature type="region of interest" description="Disordered" evidence="7">
    <location>
        <begin position="434"/>
        <end position="518"/>
    </location>
</feature>
<feature type="region of interest" description="Disordered" evidence="7">
    <location>
        <begin position="125"/>
        <end position="300"/>
    </location>
</feature>
<evidence type="ECO:0000256" key="2">
    <source>
        <dbReference type="ARBA" id="ARBA00022473"/>
    </source>
</evidence>
<dbReference type="GO" id="GO:0061061">
    <property type="term" value="P:muscle structure development"/>
    <property type="evidence" value="ECO:0007669"/>
    <property type="project" value="UniProtKB-ARBA"/>
</dbReference>
<dbReference type="InterPro" id="IPR013087">
    <property type="entry name" value="Znf_C2H2_type"/>
</dbReference>
<feature type="compositionally biased region" description="Polar residues" evidence="7">
    <location>
        <begin position="131"/>
        <end position="150"/>
    </location>
</feature>
<keyword evidence="5" id="KW-0539">Nucleus</keyword>
<feature type="compositionally biased region" description="Polar residues" evidence="7">
    <location>
        <begin position="182"/>
        <end position="242"/>
    </location>
</feature>
<feature type="compositionally biased region" description="Gly residues" evidence="7">
    <location>
        <begin position="251"/>
        <end position="264"/>
    </location>
</feature>
<feature type="compositionally biased region" description="Acidic residues" evidence="7">
    <location>
        <begin position="585"/>
        <end position="599"/>
    </location>
</feature>
<keyword evidence="2" id="KW-0217">Developmental protein</keyword>
<dbReference type="InterPro" id="IPR011333">
    <property type="entry name" value="SKP1/BTB/POZ_sf"/>
</dbReference>
<dbReference type="Gene3D" id="3.30.710.10">
    <property type="entry name" value="Potassium Channel Kv1.1, Chain A"/>
    <property type="match status" value="1"/>
</dbReference>
<feature type="domain" description="BTB" evidence="8">
    <location>
        <begin position="36"/>
        <end position="101"/>
    </location>
</feature>
<keyword evidence="3" id="KW-0479">Metal-binding</keyword>
<dbReference type="PROSITE" id="PS00028">
    <property type="entry name" value="ZINC_FINGER_C2H2_1"/>
    <property type="match status" value="1"/>
</dbReference>
<evidence type="ECO:0000256" key="3">
    <source>
        <dbReference type="ARBA" id="ARBA00022723"/>
    </source>
</evidence>
<dbReference type="Pfam" id="PF00651">
    <property type="entry name" value="BTB"/>
    <property type="match status" value="1"/>
</dbReference>
<evidence type="ECO:0000259" key="9">
    <source>
        <dbReference type="PROSITE" id="PS50157"/>
    </source>
</evidence>
<dbReference type="InterPro" id="IPR000210">
    <property type="entry name" value="BTB/POZ_dom"/>
</dbReference>
<dbReference type="GO" id="GO:0005634">
    <property type="term" value="C:nucleus"/>
    <property type="evidence" value="ECO:0007669"/>
    <property type="project" value="UniProtKB-SubCell"/>
</dbReference>
<dbReference type="GO" id="GO:0008270">
    <property type="term" value="F:zinc ion binding"/>
    <property type="evidence" value="ECO:0007669"/>
    <property type="project" value="UniProtKB-KW"/>
</dbReference>
<dbReference type="CDD" id="cd18315">
    <property type="entry name" value="BTB_POZ_BAB-like"/>
    <property type="match status" value="1"/>
</dbReference>
<dbReference type="PROSITE" id="PS50157">
    <property type="entry name" value="ZINC_FINGER_C2H2_2"/>
    <property type="match status" value="2"/>
</dbReference>